<evidence type="ECO:0000256" key="1">
    <source>
        <dbReference type="ARBA" id="ARBA00023015"/>
    </source>
</evidence>
<keyword evidence="3" id="KW-0804">Transcription</keyword>
<feature type="domain" description="IclR-ED" evidence="6">
    <location>
        <begin position="84"/>
        <end position="281"/>
    </location>
</feature>
<evidence type="ECO:0000259" key="5">
    <source>
        <dbReference type="PROSITE" id="PS51077"/>
    </source>
</evidence>
<keyword evidence="1" id="KW-0805">Transcription regulation</keyword>
<dbReference type="InterPro" id="IPR005471">
    <property type="entry name" value="Tscrpt_reg_IclR_N"/>
</dbReference>
<feature type="region of interest" description="Disordered" evidence="4">
    <location>
        <begin position="176"/>
        <end position="200"/>
    </location>
</feature>
<dbReference type="PROSITE" id="PS51078">
    <property type="entry name" value="ICLR_ED"/>
    <property type="match status" value="1"/>
</dbReference>
<dbReference type="InterPro" id="IPR029016">
    <property type="entry name" value="GAF-like_dom_sf"/>
</dbReference>
<dbReference type="EMBL" id="CP152276">
    <property type="protein sequence ID" value="XAE43606.1"/>
    <property type="molecule type" value="Genomic_DNA"/>
</dbReference>
<dbReference type="SUPFAM" id="SSF55781">
    <property type="entry name" value="GAF domain-like"/>
    <property type="match status" value="1"/>
</dbReference>
<dbReference type="InterPro" id="IPR036390">
    <property type="entry name" value="WH_DNA-bd_sf"/>
</dbReference>
<dbReference type="Pfam" id="PF09339">
    <property type="entry name" value="HTH_IclR"/>
    <property type="match status" value="1"/>
</dbReference>
<keyword evidence="2" id="KW-0238">DNA-binding</keyword>
<dbReference type="Gene3D" id="3.30.450.40">
    <property type="match status" value="1"/>
</dbReference>
<dbReference type="PROSITE" id="PS51077">
    <property type="entry name" value="HTH_ICLR"/>
    <property type="match status" value="1"/>
</dbReference>
<dbReference type="RefSeq" id="WP_342629014.1">
    <property type="nucleotide sequence ID" value="NZ_CP152276.1"/>
</dbReference>
<dbReference type="Pfam" id="PF01614">
    <property type="entry name" value="IclR_C"/>
    <property type="match status" value="2"/>
</dbReference>
<organism evidence="7 8">
    <name type="scientific">Nguyenibacter vanlangensis</name>
    <dbReference type="NCBI Taxonomy" id="1216886"/>
    <lineage>
        <taxon>Bacteria</taxon>
        <taxon>Pseudomonadati</taxon>
        <taxon>Pseudomonadota</taxon>
        <taxon>Alphaproteobacteria</taxon>
        <taxon>Acetobacterales</taxon>
        <taxon>Acetobacteraceae</taxon>
        <taxon>Nguyenibacter</taxon>
    </lineage>
</organism>
<gene>
    <name evidence="7" type="ORF">AAC691_03935</name>
</gene>
<evidence type="ECO:0000256" key="3">
    <source>
        <dbReference type="ARBA" id="ARBA00023163"/>
    </source>
</evidence>
<evidence type="ECO:0000313" key="7">
    <source>
        <dbReference type="EMBL" id="XAE43606.1"/>
    </source>
</evidence>
<sequence>MADGNARIADAGVVDTRSVAATGTQALERGIAVIDAVAAGRRTLAAIAAATGCTRSTTQRIVSALARLGWLQQEAGGTYTLGLRLAALGQRAGAESALATLARPVAERLGAETQDTVHLGVRAGAEVLYLDKIPGQRGLEMRSRVGQRMKLALTGVGRALMLDLSEEEWRALYESGLSDPAPSDQTSSGQASGGAGERSPRDWASWLERMRAYRASGCVFDLEDNEVGIRCVAAPVRDGQGAIVAALSVASATPYLSRERMDALAPVVRRAARDVSARLGWRSDVAAS</sequence>
<protein>
    <submittedName>
        <fullName evidence="7">IclR family transcriptional regulator</fullName>
    </submittedName>
</protein>
<proteinExistence type="predicted"/>
<dbReference type="PANTHER" id="PTHR30136:SF24">
    <property type="entry name" value="HTH-TYPE TRANSCRIPTIONAL REPRESSOR ALLR"/>
    <property type="match status" value="1"/>
</dbReference>
<evidence type="ECO:0000256" key="2">
    <source>
        <dbReference type="ARBA" id="ARBA00023125"/>
    </source>
</evidence>
<dbReference type="Proteomes" id="UP001449795">
    <property type="component" value="Chromosome"/>
</dbReference>
<evidence type="ECO:0000313" key="8">
    <source>
        <dbReference type="Proteomes" id="UP001449795"/>
    </source>
</evidence>
<dbReference type="PANTHER" id="PTHR30136">
    <property type="entry name" value="HELIX-TURN-HELIX TRANSCRIPTIONAL REGULATOR, ICLR FAMILY"/>
    <property type="match status" value="1"/>
</dbReference>
<dbReference type="SUPFAM" id="SSF46785">
    <property type="entry name" value="Winged helix' DNA-binding domain"/>
    <property type="match status" value="1"/>
</dbReference>
<keyword evidence="8" id="KW-1185">Reference proteome</keyword>
<dbReference type="SMART" id="SM00346">
    <property type="entry name" value="HTH_ICLR"/>
    <property type="match status" value="1"/>
</dbReference>
<dbReference type="InterPro" id="IPR050707">
    <property type="entry name" value="HTH_MetabolicPath_Reg"/>
</dbReference>
<dbReference type="InterPro" id="IPR036388">
    <property type="entry name" value="WH-like_DNA-bd_sf"/>
</dbReference>
<feature type="domain" description="HTH iclR-type" evidence="5">
    <location>
        <begin position="24"/>
        <end position="83"/>
    </location>
</feature>
<accession>A0ABZ3D7Y4</accession>
<dbReference type="InterPro" id="IPR014757">
    <property type="entry name" value="Tscrpt_reg_IclR_C"/>
</dbReference>
<reference evidence="7 8" key="1">
    <citation type="submission" date="2024-04" db="EMBL/GenBank/DDBJ databases">
        <title>Complete genome sequence of Nguyenibacter vanlangesis HBCM-1154, a strain capable of nitrogen fixation, IAA production, and phosphorus solubilization isolated from sugarcane soil.</title>
        <authorList>
            <person name="MY HANH P."/>
        </authorList>
    </citation>
    <scope>NUCLEOTIDE SEQUENCE [LARGE SCALE GENOMIC DNA]</scope>
    <source>
        <strain evidence="7 8">HBCM 1154</strain>
    </source>
</reference>
<evidence type="ECO:0000256" key="4">
    <source>
        <dbReference type="SAM" id="MobiDB-lite"/>
    </source>
</evidence>
<dbReference type="Gene3D" id="1.10.10.10">
    <property type="entry name" value="Winged helix-like DNA-binding domain superfamily/Winged helix DNA-binding domain"/>
    <property type="match status" value="1"/>
</dbReference>
<evidence type="ECO:0000259" key="6">
    <source>
        <dbReference type="PROSITE" id="PS51078"/>
    </source>
</evidence>
<name>A0ABZ3D7Y4_9PROT</name>